<dbReference type="Proteomes" id="UP001597506">
    <property type="component" value="Unassembled WGS sequence"/>
</dbReference>
<dbReference type="InterPro" id="IPR002168">
    <property type="entry name" value="Lipase_GDXG_HIS_AS"/>
</dbReference>
<protein>
    <submittedName>
        <fullName evidence="4">Alpha/beta hydrolase</fullName>
    </submittedName>
</protein>
<evidence type="ECO:0000256" key="1">
    <source>
        <dbReference type="ARBA" id="ARBA00010515"/>
    </source>
</evidence>
<dbReference type="InterPro" id="IPR013094">
    <property type="entry name" value="AB_hydrolase_3"/>
</dbReference>
<keyword evidence="5" id="KW-1185">Reference proteome</keyword>
<dbReference type="PROSITE" id="PS01173">
    <property type="entry name" value="LIPASE_GDXG_HIS"/>
    <property type="match status" value="1"/>
</dbReference>
<dbReference type="InterPro" id="IPR050300">
    <property type="entry name" value="GDXG_lipolytic_enzyme"/>
</dbReference>
<sequence length="317" mass="34958">MSLHPQAVALLEMFKARNLPPVEEQDLHEARNAFIESSKVLNKQEEIYKVEDRNINGYKNEIAIRIYTPNDSASLPALVYFHGGGWVIGNIESHDALCRTFANEAQCKVISVDYSLAPEAKFPVAVEDAYLSVKWVADNTKELGIDPHSIAVGGDSAGGNLAAVVCYLANQRKAPEIDYQVLFYPSTGFEPTDSYDKYGEGYYLTKATMKWFGDQYFNQPSETQSPLAAPMLIPDDEAAHLPPALIITAEYDPLCDGGENYAKKLSAAGVNTTYLCYKGMIHGFVSMTTALEDGNKAIKEAANYLKNHNSNKVNHKS</sequence>
<evidence type="ECO:0000259" key="3">
    <source>
        <dbReference type="Pfam" id="PF07859"/>
    </source>
</evidence>
<dbReference type="SUPFAM" id="SSF53474">
    <property type="entry name" value="alpha/beta-Hydrolases"/>
    <property type="match status" value="1"/>
</dbReference>
<dbReference type="RefSeq" id="WP_377936930.1">
    <property type="nucleotide sequence ID" value="NZ_JBHUMF010000031.1"/>
</dbReference>
<accession>A0ABW5RUT2</accession>
<evidence type="ECO:0000313" key="5">
    <source>
        <dbReference type="Proteomes" id="UP001597506"/>
    </source>
</evidence>
<dbReference type="GO" id="GO:0016787">
    <property type="term" value="F:hydrolase activity"/>
    <property type="evidence" value="ECO:0007669"/>
    <property type="project" value="UniProtKB-KW"/>
</dbReference>
<comment type="similarity">
    <text evidence="1">Belongs to the 'GDXG' lipolytic enzyme family.</text>
</comment>
<name>A0ABW5RUT2_9BACI</name>
<dbReference type="EMBL" id="JBHUMF010000031">
    <property type="protein sequence ID" value="MFD2682229.1"/>
    <property type="molecule type" value="Genomic_DNA"/>
</dbReference>
<dbReference type="PANTHER" id="PTHR48081:SF8">
    <property type="entry name" value="ALPHA_BETA HYDROLASE FOLD-3 DOMAIN-CONTAINING PROTEIN-RELATED"/>
    <property type="match status" value="1"/>
</dbReference>
<organism evidence="4 5">
    <name type="scientific">Bacillus seohaeanensis</name>
    <dbReference type="NCBI Taxonomy" id="284580"/>
    <lineage>
        <taxon>Bacteria</taxon>
        <taxon>Bacillati</taxon>
        <taxon>Bacillota</taxon>
        <taxon>Bacilli</taxon>
        <taxon>Bacillales</taxon>
        <taxon>Bacillaceae</taxon>
        <taxon>Bacillus</taxon>
    </lineage>
</organism>
<reference evidence="5" key="1">
    <citation type="journal article" date="2019" name="Int. J. Syst. Evol. Microbiol.">
        <title>The Global Catalogue of Microorganisms (GCM) 10K type strain sequencing project: providing services to taxonomists for standard genome sequencing and annotation.</title>
        <authorList>
            <consortium name="The Broad Institute Genomics Platform"/>
            <consortium name="The Broad Institute Genome Sequencing Center for Infectious Disease"/>
            <person name="Wu L."/>
            <person name="Ma J."/>
        </authorList>
    </citation>
    <scope>NUCLEOTIDE SEQUENCE [LARGE SCALE GENOMIC DNA]</scope>
    <source>
        <strain evidence="5">KCTC 3913</strain>
    </source>
</reference>
<dbReference type="Gene3D" id="3.40.50.1820">
    <property type="entry name" value="alpha/beta hydrolase"/>
    <property type="match status" value="1"/>
</dbReference>
<proteinExistence type="inferred from homology"/>
<evidence type="ECO:0000313" key="4">
    <source>
        <dbReference type="EMBL" id="MFD2682229.1"/>
    </source>
</evidence>
<keyword evidence="2 4" id="KW-0378">Hydrolase</keyword>
<feature type="domain" description="Alpha/beta hydrolase fold-3" evidence="3">
    <location>
        <begin position="78"/>
        <end position="285"/>
    </location>
</feature>
<comment type="caution">
    <text evidence="4">The sequence shown here is derived from an EMBL/GenBank/DDBJ whole genome shotgun (WGS) entry which is preliminary data.</text>
</comment>
<dbReference type="PANTHER" id="PTHR48081">
    <property type="entry name" value="AB HYDROLASE SUPERFAMILY PROTEIN C4A8.06C"/>
    <property type="match status" value="1"/>
</dbReference>
<gene>
    <name evidence="4" type="ORF">ACFSUL_15930</name>
</gene>
<dbReference type="InterPro" id="IPR029058">
    <property type="entry name" value="AB_hydrolase_fold"/>
</dbReference>
<evidence type="ECO:0000256" key="2">
    <source>
        <dbReference type="ARBA" id="ARBA00022801"/>
    </source>
</evidence>
<dbReference type="Pfam" id="PF07859">
    <property type="entry name" value="Abhydrolase_3"/>
    <property type="match status" value="1"/>
</dbReference>